<organism evidence="3 4">
    <name type="scientific">Streptococcus ferus</name>
    <dbReference type="NCBI Taxonomy" id="1345"/>
    <lineage>
        <taxon>Bacteria</taxon>
        <taxon>Bacillati</taxon>
        <taxon>Bacillota</taxon>
        <taxon>Bacilli</taxon>
        <taxon>Lactobacillales</taxon>
        <taxon>Streptococcaceae</taxon>
        <taxon>Streptococcus</taxon>
    </lineage>
</organism>
<dbReference type="Pfam" id="PF01569">
    <property type="entry name" value="PAP2"/>
    <property type="match status" value="1"/>
</dbReference>
<dbReference type="RefSeq" id="WP_026161938.1">
    <property type="nucleotide sequence ID" value="NZ_LS483343.1"/>
</dbReference>
<keyword evidence="1" id="KW-0472">Membrane</keyword>
<dbReference type="Gene3D" id="1.20.144.10">
    <property type="entry name" value="Phosphatidic acid phosphatase type 2/haloperoxidase"/>
    <property type="match status" value="2"/>
</dbReference>
<dbReference type="Proteomes" id="UP000249495">
    <property type="component" value="Chromosome 1"/>
</dbReference>
<feature type="transmembrane region" description="Helical" evidence="1">
    <location>
        <begin position="7"/>
        <end position="25"/>
    </location>
</feature>
<feature type="transmembrane region" description="Helical" evidence="1">
    <location>
        <begin position="159"/>
        <end position="180"/>
    </location>
</feature>
<keyword evidence="1" id="KW-1133">Transmembrane helix</keyword>
<keyword evidence="4" id="KW-1185">Reference proteome</keyword>
<dbReference type="AlphaFoldDB" id="A0A2X3VI08"/>
<evidence type="ECO:0000259" key="2">
    <source>
        <dbReference type="SMART" id="SM00014"/>
    </source>
</evidence>
<name>A0A2X3VI08_9STRE</name>
<keyword evidence="3" id="KW-0378">Hydrolase</keyword>
<feature type="transmembrane region" description="Helical" evidence="1">
    <location>
        <begin position="186"/>
        <end position="204"/>
    </location>
</feature>
<accession>A0A2X3VI08</accession>
<keyword evidence="1" id="KW-0812">Transmembrane</keyword>
<feature type="transmembrane region" description="Helical" evidence="1">
    <location>
        <begin position="129"/>
        <end position="147"/>
    </location>
</feature>
<feature type="transmembrane region" description="Helical" evidence="1">
    <location>
        <begin position="64"/>
        <end position="81"/>
    </location>
</feature>
<dbReference type="PANTHER" id="PTHR14969">
    <property type="entry name" value="SPHINGOSINE-1-PHOSPHATE PHOSPHOHYDROLASE"/>
    <property type="match status" value="1"/>
</dbReference>
<dbReference type="CDD" id="cd03392">
    <property type="entry name" value="PAP2_like_2"/>
    <property type="match status" value="1"/>
</dbReference>
<proteinExistence type="predicted"/>
<sequence>MKAKQTYLLRASFALLLFIMLGYLVKFYPEVLSSFDDTVQTAVRGELPAFWTAFFKVITKLGDTPIIFAYTIGIAAVFYFMKNWRAEGLFLLVNLLTLSLLSTGFKYLYNRPRPDLFYLIAKPAGASFPSWHTASTLLVALALLIIMQQRLQPLVVRRLVQGLVLLLAFLVALSRIYLGVHYPTDILGGWLLALAINQALFPFYDQIRFQWRFQSKQK</sequence>
<dbReference type="SMART" id="SM00014">
    <property type="entry name" value="acidPPc"/>
    <property type="match status" value="1"/>
</dbReference>
<dbReference type="KEGG" id="sfer:NCTC12278_01503"/>
<dbReference type="STRING" id="1123303.GCA_000372425_01020"/>
<dbReference type="InterPro" id="IPR000326">
    <property type="entry name" value="PAP2/HPO"/>
</dbReference>
<dbReference type="PANTHER" id="PTHR14969:SF13">
    <property type="entry name" value="AT30094P"/>
    <property type="match status" value="1"/>
</dbReference>
<reference evidence="3 4" key="1">
    <citation type="submission" date="2018-06" db="EMBL/GenBank/DDBJ databases">
        <authorList>
            <consortium name="Pathogen Informatics"/>
            <person name="Doyle S."/>
        </authorList>
    </citation>
    <scope>NUCLEOTIDE SEQUENCE [LARGE SCALE GENOMIC DNA]</scope>
    <source>
        <strain evidence="3 4">NCTC12278</strain>
    </source>
</reference>
<dbReference type="GO" id="GO:0050380">
    <property type="term" value="F:undecaprenyl-diphosphatase activity"/>
    <property type="evidence" value="ECO:0007669"/>
    <property type="project" value="UniProtKB-EC"/>
</dbReference>
<dbReference type="OrthoDB" id="9789113at2"/>
<evidence type="ECO:0000313" key="3">
    <source>
        <dbReference type="EMBL" id="SQF40924.1"/>
    </source>
</evidence>
<dbReference type="SUPFAM" id="SSF48317">
    <property type="entry name" value="Acid phosphatase/Vanadium-dependent haloperoxidase"/>
    <property type="match status" value="1"/>
</dbReference>
<gene>
    <name evidence="3" type="primary">bcrC_2</name>
    <name evidence="3" type="ORF">NCTC12278_01503</name>
</gene>
<feature type="domain" description="Phosphatidic acid phosphatase type 2/haloperoxidase" evidence="2">
    <location>
        <begin position="90"/>
        <end position="201"/>
    </location>
</feature>
<dbReference type="EMBL" id="LS483343">
    <property type="protein sequence ID" value="SQF40924.1"/>
    <property type="molecule type" value="Genomic_DNA"/>
</dbReference>
<evidence type="ECO:0000313" key="4">
    <source>
        <dbReference type="Proteomes" id="UP000249495"/>
    </source>
</evidence>
<evidence type="ECO:0000256" key="1">
    <source>
        <dbReference type="SAM" id="Phobius"/>
    </source>
</evidence>
<protein>
    <submittedName>
        <fullName evidence="3">Membrane-associated phospholipid phosphatase</fullName>
        <ecNumber evidence="3">3.6.1.27</ecNumber>
    </submittedName>
</protein>
<dbReference type="EC" id="3.6.1.27" evidence="3"/>
<dbReference type="InterPro" id="IPR036938">
    <property type="entry name" value="PAP2/HPO_sf"/>
</dbReference>
<feature type="transmembrane region" description="Helical" evidence="1">
    <location>
        <begin position="88"/>
        <end position="109"/>
    </location>
</feature>